<gene>
    <name evidence="1" type="ORF">KABACHOK_02990</name>
</gene>
<name>A0A9E7MQ80_9CAUD</name>
<accession>A0A9E7MQ80</accession>
<dbReference type="Proteomes" id="UP001056685">
    <property type="component" value="Segment"/>
</dbReference>
<protein>
    <submittedName>
        <fullName evidence="1">Uncharacterized protein</fullName>
    </submittedName>
</protein>
<dbReference type="EMBL" id="ON529852">
    <property type="protein sequence ID" value="USN14135.1"/>
    <property type="molecule type" value="Genomic_DNA"/>
</dbReference>
<organism evidence="1 2">
    <name type="scientific">Brevundimonas phage vB_BpoS-Kabachok</name>
    <dbReference type="NCBI Taxonomy" id="2948600"/>
    <lineage>
        <taxon>Viruses</taxon>
        <taxon>Duplodnaviria</taxon>
        <taxon>Heunggongvirae</taxon>
        <taxon>Uroviricota</taxon>
        <taxon>Caudoviricetes</taxon>
        <taxon>Jeanschmidtviridae</taxon>
        <taxon>Marchewkavirus</taxon>
        <taxon>Marchewkavirus kabachok</taxon>
    </lineage>
</organism>
<proteinExistence type="predicted"/>
<keyword evidence="2" id="KW-1185">Reference proteome</keyword>
<sequence length="100" mass="10987">MYAIIMSDARSIGKKPALKLGWVTKRLPDGSLRANVAPLSTLGNPKWSKTARYVRGNQVAQMFGPNVKPTLADIKAIRDRMKPYQPRAGGFDEMGHYGGV</sequence>
<evidence type="ECO:0000313" key="1">
    <source>
        <dbReference type="EMBL" id="USN14135.1"/>
    </source>
</evidence>
<evidence type="ECO:0000313" key="2">
    <source>
        <dbReference type="Proteomes" id="UP001056685"/>
    </source>
</evidence>
<reference evidence="1" key="1">
    <citation type="submission" date="2022-05" db="EMBL/GenBank/DDBJ databases">
        <authorList>
            <person name="Friedrich I."/>
            <person name="Poehlein A."/>
            <person name="Schneider D."/>
            <person name="Hertel R."/>
            <person name="Daniel R."/>
        </authorList>
    </citation>
    <scope>NUCLEOTIDE SEQUENCE</scope>
</reference>